<organism evidence="2 3">
    <name type="scientific">Sphaeroforma arctica JP610</name>
    <dbReference type="NCBI Taxonomy" id="667725"/>
    <lineage>
        <taxon>Eukaryota</taxon>
        <taxon>Ichthyosporea</taxon>
        <taxon>Ichthyophonida</taxon>
        <taxon>Sphaeroforma</taxon>
    </lineage>
</organism>
<keyword evidence="3" id="KW-1185">Reference proteome</keyword>
<dbReference type="GeneID" id="25902082"/>
<dbReference type="AlphaFoldDB" id="A0A0L0GBI4"/>
<evidence type="ECO:0000313" key="3">
    <source>
        <dbReference type="Proteomes" id="UP000054560"/>
    </source>
</evidence>
<protein>
    <submittedName>
        <fullName evidence="2">Uncharacterized protein</fullName>
    </submittedName>
</protein>
<reference evidence="2 3" key="1">
    <citation type="submission" date="2011-02" db="EMBL/GenBank/DDBJ databases">
        <title>The Genome Sequence of Sphaeroforma arctica JP610.</title>
        <authorList>
            <consortium name="The Broad Institute Genome Sequencing Platform"/>
            <person name="Russ C."/>
            <person name="Cuomo C."/>
            <person name="Young S.K."/>
            <person name="Zeng Q."/>
            <person name="Gargeya S."/>
            <person name="Alvarado L."/>
            <person name="Berlin A."/>
            <person name="Chapman S.B."/>
            <person name="Chen Z."/>
            <person name="Freedman E."/>
            <person name="Gellesch M."/>
            <person name="Goldberg J."/>
            <person name="Griggs A."/>
            <person name="Gujja S."/>
            <person name="Heilman E."/>
            <person name="Heiman D."/>
            <person name="Howarth C."/>
            <person name="Mehta T."/>
            <person name="Neiman D."/>
            <person name="Pearson M."/>
            <person name="Roberts A."/>
            <person name="Saif S."/>
            <person name="Shea T."/>
            <person name="Shenoy N."/>
            <person name="Sisk P."/>
            <person name="Stolte C."/>
            <person name="Sykes S."/>
            <person name="White J."/>
            <person name="Yandava C."/>
            <person name="Burger G."/>
            <person name="Gray M.W."/>
            <person name="Holland P.W.H."/>
            <person name="King N."/>
            <person name="Lang F.B.F."/>
            <person name="Roger A.J."/>
            <person name="Ruiz-Trillo I."/>
            <person name="Haas B."/>
            <person name="Nusbaum C."/>
            <person name="Birren B."/>
        </authorList>
    </citation>
    <scope>NUCLEOTIDE SEQUENCE [LARGE SCALE GENOMIC DNA]</scope>
    <source>
        <strain evidence="2 3">JP610</strain>
    </source>
</reference>
<gene>
    <name evidence="2" type="ORF">SARC_01578</name>
</gene>
<evidence type="ECO:0000313" key="2">
    <source>
        <dbReference type="EMBL" id="KNC86256.1"/>
    </source>
</evidence>
<dbReference type="EMBL" id="KQ241660">
    <property type="protein sequence ID" value="KNC86256.1"/>
    <property type="molecule type" value="Genomic_DNA"/>
</dbReference>
<sequence length="112" mass="12801">MLANREIGGYMLGGVPSPRKVKSRVSRSRLIREHYMCASPSYPRPGARAGYEHKEILLEHPFSIISWPLNSVQEYEDYSDDQEITEYPNSSSYSDESSYDESFSSSDEFSDC</sequence>
<evidence type="ECO:0000256" key="1">
    <source>
        <dbReference type="SAM" id="MobiDB-lite"/>
    </source>
</evidence>
<accession>A0A0L0GBI4</accession>
<dbReference type="RefSeq" id="XP_014160158.1">
    <property type="nucleotide sequence ID" value="XM_014304683.1"/>
</dbReference>
<feature type="region of interest" description="Disordered" evidence="1">
    <location>
        <begin position="77"/>
        <end position="112"/>
    </location>
</feature>
<proteinExistence type="predicted"/>
<dbReference type="Proteomes" id="UP000054560">
    <property type="component" value="Unassembled WGS sequence"/>
</dbReference>
<name>A0A0L0GBI4_9EUKA</name>
<feature type="compositionally biased region" description="Low complexity" evidence="1">
    <location>
        <begin position="90"/>
        <end position="112"/>
    </location>
</feature>